<accession>A0A1R1Q728</accession>
<gene>
    <name evidence="1" type="ORF">BW143_22100</name>
</gene>
<accession>A0A1R1RFX9</accession>
<comment type="caution">
    <text evidence="1">The sequence shown here is derived from an EMBL/GenBank/DDBJ whole genome shotgun (WGS) entry which is preliminary data.</text>
</comment>
<evidence type="ECO:0000313" key="2">
    <source>
        <dbReference type="Proteomes" id="UP000187367"/>
    </source>
</evidence>
<keyword evidence="2" id="KW-1185">Reference proteome</keyword>
<protein>
    <recommendedName>
        <fullName evidence="3">DUF2533 family protein</fullName>
    </recommendedName>
</protein>
<evidence type="ECO:0008006" key="3">
    <source>
        <dbReference type="Google" id="ProtNLM"/>
    </source>
</evidence>
<dbReference type="Pfam" id="PF10752">
    <property type="entry name" value="DUF2533"/>
    <property type="match status" value="1"/>
</dbReference>
<name>A0A1R1Q728_9BACI</name>
<reference evidence="1 2" key="1">
    <citation type="submission" date="2017-01" db="EMBL/GenBank/DDBJ databases">
        <title>Bacillus phylogenomics.</title>
        <authorList>
            <person name="Dunlap C."/>
        </authorList>
    </citation>
    <scope>NUCLEOTIDE SEQUENCE [LARGE SCALE GENOMIC DNA]</scope>
    <source>
        <strain evidence="1 2">NRRL B-41282</strain>
    </source>
</reference>
<dbReference type="EMBL" id="MTJL01000065">
    <property type="protein sequence ID" value="OMH98002.1"/>
    <property type="molecule type" value="Genomic_DNA"/>
</dbReference>
<dbReference type="OrthoDB" id="2679622at2"/>
<proteinExistence type="predicted"/>
<sequence length="89" mass="10322">MTNVHEAITAHSKKQHQQISEFVLLEQEREKAIDEAVAKCERKEPFSTDRINQITVKMNELSKKGIVPKRRLVSQEMVEEYVSRKNAGQ</sequence>
<dbReference type="AlphaFoldDB" id="A0A1R1Q728"/>
<dbReference type="Proteomes" id="UP000187367">
    <property type="component" value="Unassembled WGS sequence"/>
</dbReference>
<evidence type="ECO:0000313" key="1">
    <source>
        <dbReference type="EMBL" id="OMH98002.1"/>
    </source>
</evidence>
<organism evidence="1 2">
    <name type="scientific">Bacillus swezeyi</name>
    <dbReference type="NCBI Taxonomy" id="1925020"/>
    <lineage>
        <taxon>Bacteria</taxon>
        <taxon>Bacillati</taxon>
        <taxon>Bacillota</taxon>
        <taxon>Bacilli</taxon>
        <taxon>Bacillales</taxon>
        <taxon>Bacillaceae</taxon>
        <taxon>Bacillus</taxon>
    </lineage>
</organism>
<dbReference type="InterPro" id="IPR019688">
    <property type="entry name" value="DUF2533"/>
</dbReference>
<dbReference type="RefSeq" id="WP_076764036.1">
    <property type="nucleotide sequence ID" value="NZ_JARMMH010000015.1"/>
</dbReference>